<feature type="domain" description="FERM" evidence="4">
    <location>
        <begin position="11"/>
        <end position="289"/>
    </location>
</feature>
<name>A0ABM1SYP9_LIMPO</name>
<feature type="compositionally biased region" description="Basic residues" evidence="3">
    <location>
        <begin position="574"/>
        <end position="585"/>
    </location>
</feature>
<dbReference type="Pfam" id="PF08736">
    <property type="entry name" value="FA"/>
    <property type="match status" value="1"/>
</dbReference>
<sequence>MKCFGERPKTRHCKVILLDETELIQEIQDTSRGQDLLDVVFKHLNLLETAYFGLRFVDSSGQTHWLDSTKNVAKQLKGTSPCTLYFNVKFYASDPCKLLEEITRYQFFLQVKQDILKGRLPISFDLAAELFAYTLQSELGDYDYRRHQPVSEIRFISNQTVSLESKAAELHKSLVGKLPATAELNFLERVRWLDMYGVDLHPVLGEDNTEYFLGLTPSGVIVLRNKAKVGNYFWPRITKVYFKGKYFMLRIRDKNNDENTYGFELPSKQACKHLWKCCVEHHAFFRLTQVWEVPGGSGKMFSLSSRFRYSSRTQKQMQLDLKQNRPPPTITRVPIRRFQKRLGQPDGADAGSHMKEELYENSLIENRSNISIPQAVNPLTSMYRSTSVPSALPFSDSPHSARSVPWEDSKHRGLYSNSTNPSPRSVKSASSRIHLHQRSASIESDSSCDSRRRRHHRSRKSSDNDSEVSKSSRGSKTSKSSKNSSSNRRSHHRDATSGSESESRRKHKKHHRRSKSGSTYELVDSEAQWRVVQQQQLENNCFKPQNAVVRDLSSRKSGYHNSGMETESEATFLQKKKHRRHRSRSKSPENKKGLSGELKKHIEYSLIDPDNLTEEEKRDIKYTKVETDSRLVKIRYSPTTGQAYCRVAKLPLKNSSEQLKSRVSAEDADSPPPPPYTEGGSVLQEKSQMPTHTDGGFAMTTQLNDTRISDNKSKHGSSLPSNVYRHNLSMPLPGTSNTSMIHSSRGFVQARLIPPKINHPFLQNQSLDIKSNGNSLRPETSDNGSQTKLQCLRTSNGTMYINGKINHTTASLSPLVTFQTSGKSVAGKSFSQSNTCNPGSSKIANELSKPTNGGELQSENNLEMSTEL</sequence>
<keyword evidence="2" id="KW-0965">Cell junction</keyword>
<evidence type="ECO:0000256" key="2">
    <source>
        <dbReference type="ARBA" id="ARBA00022949"/>
    </source>
</evidence>
<dbReference type="PROSITE" id="PS50057">
    <property type="entry name" value="FERM_3"/>
    <property type="match status" value="1"/>
</dbReference>
<dbReference type="InterPro" id="IPR019749">
    <property type="entry name" value="Band_41_domain"/>
</dbReference>
<dbReference type="InterPro" id="IPR014847">
    <property type="entry name" value="FA"/>
</dbReference>
<dbReference type="PANTHER" id="PTHR23280:SF4">
    <property type="entry name" value="BAND 4.1-LIKE PROTEIN 4A"/>
    <property type="match status" value="1"/>
</dbReference>
<dbReference type="SMART" id="SM01196">
    <property type="entry name" value="FERM_C"/>
    <property type="match status" value="1"/>
</dbReference>
<dbReference type="GeneID" id="106465196"/>
<dbReference type="CDD" id="cd13186">
    <property type="entry name" value="FERM_C_NBL4_NBL5"/>
    <property type="match status" value="1"/>
</dbReference>
<dbReference type="SUPFAM" id="SSF50729">
    <property type="entry name" value="PH domain-like"/>
    <property type="match status" value="1"/>
</dbReference>
<keyword evidence="5" id="KW-1185">Reference proteome</keyword>
<dbReference type="Proteomes" id="UP000694941">
    <property type="component" value="Unplaced"/>
</dbReference>
<feature type="compositionally biased region" description="Basic residues" evidence="3">
    <location>
        <begin position="504"/>
        <end position="515"/>
    </location>
</feature>
<feature type="compositionally biased region" description="Basic and acidic residues" evidence="3">
    <location>
        <begin position="460"/>
        <end position="470"/>
    </location>
</feature>
<dbReference type="SUPFAM" id="SSF54236">
    <property type="entry name" value="Ubiquitin-like"/>
    <property type="match status" value="1"/>
</dbReference>
<feature type="compositionally biased region" description="Low complexity" evidence="3">
    <location>
        <begin position="471"/>
        <end position="487"/>
    </location>
</feature>
<dbReference type="InterPro" id="IPR019747">
    <property type="entry name" value="FERM_CS"/>
</dbReference>
<feature type="compositionally biased region" description="Basic and acidic residues" evidence="3">
    <location>
        <begin position="586"/>
        <end position="595"/>
    </location>
</feature>
<evidence type="ECO:0000256" key="3">
    <source>
        <dbReference type="SAM" id="MobiDB-lite"/>
    </source>
</evidence>
<feature type="compositionally biased region" description="Low complexity" evidence="3">
    <location>
        <begin position="438"/>
        <end position="447"/>
    </location>
</feature>
<feature type="region of interest" description="Disordered" evidence="3">
    <location>
        <begin position="386"/>
        <end position="522"/>
    </location>
</feature>
<dbReference type="CDD" id="cd14473">
    <property type="entry name" value="FERM_B-lobe"/>
    <property type="match status" value="1"/>
</dbReference>
<dbReference type="PRINTS" id="PR00935">
    <property type="entry name" value="BAND41"/>
</dbReference>
<proteinExistence type="predicted"/>
<dbReference type="SMART" id="SM00295">
    <property type="entry name" value="B41"/>
    <property type="match status" value="1"/>
</dbReference>
<dbReference type="Gene3D" id="3.10.20.90">
    <property type="entry name" value="Phosphatidylinositol 3-kinase Catalytic Subunit, Chain A, domain 1"/>
    <property type="match status" value="1"/>
</dbReference>
<dbReference type="InterPro" id="IPR018980">
    <property type="entry name" value="FERM_PH-like_C"/>
</dbReference>
<comment type="subcellular location">
    <subcellularLocation>
        <location evidence="1">Cell junction</location>
    </subcellularLocation>
</comment>
<dbReference type="InterPro" id="IPR029071">
    <property type="entry name" value="Ubiquitin-like_domsf"/>
</dbReference>
<feature type="compositionally biased region" description="Polar residues" evidence="3">
    <location>
        <begin position="415"/>
        <end position="431"/>
    </location>
</feature>
<dbReference type="Gene3D" id="2.30.29.30">
    <property type="entry name" value="Pleckstrin-homology domain (PH domain)/Phosphotyrosine-binding domain (PTB)"/>
    <property type="match status" value="1"/>
</dbReference>
<evidence type="ECO:0000259" key="4">
    <source>
        <dbReference type="PROSITE" id="PS50057"/>
    </source>
</evidence>
<dbReference type="PROSITE" id="PS00660">
    <property type="entry name" value="FERM_1"/>
    <property type="match status" value="1"/>
</dbReference>
<feature type="region of interest" description="Disordered" evidence="3">
    <location>
        <begin position="658"/>
        <end position="692"/>
    </location>
</feature>
<dbReference type="InterPro" id="IPR018979">
    <property type="entry name" value="FERM_N"/>
</dbReference>
<evidence type="ECO:0000256" key="1">
    <source>
        <dbReference type="ARBA" id="ARBA00004282"/>
    </source>
</evidence>
<dbReference type="Pfam" id="PF00373">
    <property type="entry name" value="FERM_M"/>
    <property type="match status" value="1"/>
</dbReference>
<dbReference type="SUPFAM" id="SSF47031">
    <property type="entry name" value="Second domain of FERM"/>
    <property type="match status" value="1"/>
</dbReference>
<feature type="region of interest" description="Disordered" evidence="3">
    <location>
        <begin position="552"/>
        <end position="595"/>
    </location>
</feature>
<dbReference type="InterPro" id="IPR000299">
    <property type="entry name" value="FERM_domain"/>
</dbReference>
<dbReference type="InterPro" id="IPR035963">
    <property type="entry name" value="FERM_2"/>
</dbReference>
<accession>A0ABM1SYP9</accession>
<organism evidence="5 6">
    <name type="scientific">Limulus polyphemus</name>
    <name type="common">Atlantic horseshoe crab</name>
    <dbReference type="NCBI Taxonomy" id="6850"/>
    <lineage>
        <taxon>Eukaryota</taxon>
        <taxon>Metazoa</taxon>
        <taxon>Ecdysozoa</taxon>
        <taxon>Arthropoda</taxon>
        <taxon>Chelicerata</taxon>
        <taxon>Merostomata</taxon>
        <taxon>Xiphosura</taxon>
        <taxon>Limulidae</taxon>
        <taxon>Limulus</taxon>
    </lineage>
</organism>
<dbReference type="Pfam" id="PF09379">
    <property type="entry name" value="FERM_N"/>
    <property type="match status" value="1"/>
</dbReference>
<reference evidence="6" key="1">
    <citation type="submission" date="2025-08" db="UniProtKB">
        <authorList>
            <consortium name="RefSeq"/>
        </authorList>
    </citation>
    <scope>IDENTIFICATION</scope>
    <source>
        <tissue evidence="6">Muscle</tissue>
    </source>
</reference>
<dbReference type="Gene3D" id="1.20.80.10">
    <property type="match status" value="1"/>
</dbReference>
<evidence type="ECO:0000313" key="6">
    <source>
        <dbReference type="RefSeq" id="XP_022248755.1"/>
    </source>
</evidence>
<dbReference type="InterPro" id="IPR019748">
    <property type="entry name" value="FERM_central"/>
</dbReference>
<feature type="region of interest" description="Disordered" evidence="3">
    <location>
        <begin position="824"/>
        <end position="868"/>
    </location>
</feature>
<dbReference type="PROSITE" id="PS00661">
    <property type="entry name" value="FERM_2"/>
    <property type="match status" value="1"/>
</dbReference>
<dbReference type="InterPro" id="IPR014352">
    <property type="entry name" value="FERM/acyl-CoA-bd_prot_sf"/>
</dbReference>
<gene>
    <name evidence="6" type="primary">LOC106465196</name>
</gene>
<dbReference type="InterPro" id="IPR011993">
    <property type="entry name" value="PH-like_dom_sf"/>
</dbReference>
<evidence type="ECO:0000313" key="5">
    <source>
        <dbReference type="Proteomes" id="UP000694941"/>
    </source>
</evidence>
<dbReference type="PANTHER" id="PTHR23280">
    <property type="entry name" value="4.1 G PROTEIN"/>
    <property type="match status" value="1"/>
</dbReference>
<protein>
    <submittedName>
        <fullName evidence="6">Band 4.1-like protein 4</fullName>
    </submittedName>
</protein>
<feature type="compositionally biased region" description="Polar residues" evidence="3">
    <location>
        <begin position="555"/>
        <end position="571"/>
    </location>
</feature>
<dbReference type="SMART" id="SM01195">
    <property type="entry name" value="FA"/>
    <property type="match status" value="1"/>
</dbReference>
<dbReference type="Pfam" id="PF09380">
    <property type="entry name" value="FERM_C"/>
    <property type="match status" value="1"/>
</dbReference>
<feature type="region of interest" description="Disordered" evidence="3">
    <location>
        <begin position="768"/>
        <end position="787"/>
    </location>
</feature>
<dbReference type="RefSeq" id="XP_022248755.1">
    <property type="nucleotide sequence ID" value="XM_022393047.1"/>
</dbReference>